<dbReference type="Pfam" id="PF00931">
    <property type="entry name" value="NB-ARC"/>
    <property type="match status" value="1"/>
</dbReference>
<accession>A0AAE1X6E7</accession>
<evidence type="ECO:0000256" key="3">
    <source>
        <dbReference type="ARBA" id="ARBA00022741"/>
    </source>
</evidence>
<dbReference type="InterPro" id="IPR055414">
    <property type="entry name" value="LRR_R13L4/SHOC2-like"/>
</dbReference>
<organism evidence="9 10">
    <name type="scientific">Sesamum angolense</name>
    <dbReference type="NCBI Taxonomy" id="2727404"/>
    <lineage>
        <taxon>Eukaryota</taxon>
        <taxon>Viridiplantae</taxon>
        <taxon>Streptophyta</taxon>
        <taxon>Embryophyta</taxon>
        <taxon>Tracheophyta</taxon>
        <taxon>Spermatophyta</taxon>
        <taxon>Magnoliopsida</taxon>
        <taxon>eudicotyledons</taxon>
        <taxon>Gunneridae</taxon>
        <taxon>Pentapetalae</taxon>
        <taxon>asterids</taxon>
        <taxon>lamiids</taxon>
        <taxon>Lamiales</taxon>
        <taxon>Pedaliaceae</taxon>
        <taxon>Sesamum</taxon>
    </lineage>
</organism>
<comment type="caution">
    <text evidence="9">The sequence shown here is derived from an EMBL/GenBank/DDBJ whole genome shotgun (WGS) entry which is preliminary data.</text>
</comment>
<evidence type="ECO:0000259" key="8">
    <source>
        <dbReference type="Pfam" id="PF23598"/>
    </source>
</evidence>
<evidence type="ECO:0000256" key="2">
    <source>
        <dbReference type="ARBA" id="ARBA00022737"/>
    </source>
</evidence>
<proteinExistence type="predicted"/>
<dbReference type="PANTHER" id="PTHR36766">
    <property type="entry name" value="PLANT BROAD-SPECTRUM MILDEW RESISTANCE PROTEIN RPW8"/>
    <property type="match status" value="1"/>
</dbReference>
<keyword evidence="10" id="KW-1185">Reference proteome</keyword>
<evidence type="ECO:0000256" key="1">
    <source>
        <dbReference type="ARBA" id="ARBA00022614"/>
    </source>
</evidence>
<evidence type="ECO:0000259" key="7">
    <source>
        <dbReference type="Pfam" id="PF23559"/>
    </source>
</evidence>
<keyword evidence="1" id="KW-0433">Leucine-rich repeat</keyword>
<dbReference type="Pfam" id="PF23559">
    <property type="entry name" value="WHD_DRP"/>
    <property type="match status" value="1"/>
</dbReference>
<keyword evidence="4" id="KW-0611">Plant defense</keyword>
<reference evidence="9" key="1">
    <citation type="submission" date="2020-06" db="EMBL/GenBank/DDBJ databases">
        <authorList>
            <person name="Li T."/>
            <person name="Hu X."/>
            <person name="Zhang T."/>
            <person name="Song X."/>
            <person name="Zhang H."/>
            <person name="Dai N."/>
            <person name="Sheng W."/>
            <person name="Hou X."/>
            <person name="Wei L."/>
        </authorList>
    </citation>
    <scope>NUCLEOTIDE SEQUENCE</scope>
    <source>
        <strain evidence="9">K16</strain>
        <tissue evidence="9">Leaf</tissue>
    </source>
</reference>
<feature type="domain" description="Disease resistance R13L4/SHOC-2-like LRR" evidence="8">
    <location>
        <begin position="300"/>
        <end position="432"/>
    </location>
</feature>
<dbReference type="GO" id="GO:0043531">
    <property type="term" value="F:ADP binding"/>
    <property type="evidence" value="ECO:0007669"/>
    <property type="project" value="InterPro"/>
</dbReference>
<dbReference type="Gene3D" id="3.40.50.300">
    <property type="entry name" value="P-loop containing nucleotide triphosphate hydrolases"/>
    <property type="match status" value="1"/>
</dbReference>
<dbReference type="InterPro" id="IPR027417">
    <property type="entry name" value="P-loop_NTPase"/>
</dbReference>
<feature type="domain" description="NB-ARC" evidence="6">
    <location>
        <begin position="1"/>
        <end position="119"/>
    </location>
</feature>
<dbReference type="InterPro" id="IPR042197">
    <property type="entry name" value="Apaf_helical"/>
</dbReference>
<evidence type="ECO:0000313" key="9">
    <source>
        <dbReference type="EMBL" id="KAK4406080.1"/>
    </source>
</evidence>
<dbReference type="PANTHER" id="PTHR36766:SF30">
    <property type="entry name" value="TIR-NBS TYPE DISEASE RESISTANCE PROTEIN-RELATED"/>
    <property type="match status" value="1"/>
</dbReference>
<evidence type="ECO:0000259" key="6">
    <source>
        <dbReference type="Pfam" id="PF00931"/>
    </source>
</evidence>
<protein>
    <submittedName>
        <fullName evidence="9">Disease resistance protein</fullName>
    </submittedName>
</protein>
<evidence type="ECO:0000256" key="5">
    <source>
        <dbReference type="ARBA" id="ARBA00022840"/>
    </source>
</evidence>
<dbReference type="PRINTS" id="PR00364">
    <property type="entry name" value="DISEASERSIST"/>
</dbReference>
<dbReference type="InterPro" id="IPR058922">
    <property type="entry name" value="WHD_DRP"/>
</dbReference>
<sequence length="503" mass="58007">MGGMGKTTLATKVYNGEAWICVSQQFQPKAVFQALLKQLLPHESDEQGENELVRKLYNVQKDRKCLVVLDDVWDINHWNILKRAFPIPEGHSKVLLTTRNKNIAATEYVHELRLLTTNEINLLEEVGRKIVRECGRLPLPISVIGGILRHESSLRWWEKVCQTIDSYLQRGTGVDKDRRGETLRDVAERYLSELANRCMVQVRMDEYSICNKFESCRLHDLMRDLCLSKGKEEEFLEVVDRHMGTEDASSICKISRLAIHLDEAGDDYLGKNKNLRSLLFLPVGRRGRGRNNLGSINFRMLKFLKILILEGYNFQDKKIPEEIKGLILLKHLSIERSWIKEFPSSICNLPCLRSLNLDSLGGLKLPNTIHKLRRLRHLSLPHPHRVKGGGKLKLEGLNELETINWFSSSVDDTTHLLKLPKLQRLQAHICNEESLLMIIDYTSNHQEQFREIKLVIEDGITLEKNGSSLLRKMLRIPSLSYLKIRVLANYQPMKLSRGEIWSP</sequence>
<dbReference type="SUPFAM" id="SSF52540">
    <property type="entry name" value="P-loop containing nucleoside triphosphate hydrolases"/>
    <property type="match status" value="1"/>
</dbReference>
<evidence type="ECO:0000256" key="4">
    <source>
        <dbReference type="ARBA" id="ARBA00022821"/>
    </source>
</evidence>
<dbReference type="SUPFAM" id="SSF52058">
    <property type="entry name" value="L domain-like"/>
    <property type="match status" value="1"/>
</dbReference>
<keyword evidence="3" id="KW-0547">Nucleotide-binding</keyword>
<dbReference type="Proteomes" id="UP001289374">
    <property type="component" value="Unassembled WGS sequence"/>
</dbReference>
<dbReference type="Gene3D" id="3.80.10.10">
    <property type="entry name" value="Ribonuclease Inhibitor"/>
    <property type="match status" value="1"/>
</dbReference>
<dbReference type="Gene3D" id="1.10.8.430">
    <property type="entry name" value="Helical domain of apoptotic protease-activating factors"/>
    <property type="match status" value="1"/>
</dbReference>
<keyword evidence="5" id="KW-0067">ATP-binding</keyword>
<dbReference type="Pfam" id="PF23598">
    <property type="entry name" value="LRR_14"/>
    <property type="match status" value="1"/>
</dbReference>
<reference evidence="9" key="2">
    <citation type="journal article" date="2024" name="Plant">
        <title>Genomic evolution and insights into agronomic trait innovations of Sesamum species.</title>
        <authorList>
            <person name="Miao H."/>
            <person name="Wang L."/>
            <person name="Qu L."/>
            <person name="Liu H."/>
            <person name="Sun Y."/>
            <person name="Le M."/>
            <person name="Wang Q."/>
            <person name="Wei S."/>
            <person name="Zheng Y."/>
            <person name="Lin W."/>
            <person name="Duan Y."/>
            <person name="Cao H."/>
            <person name="Xiong S."/>
            <person name="Wang X."/>
            <person name="Wei L."/>
            <person name="Li C."/>
            <person name="Ma Q."/>
            <person name="Ju M."/>
            <person name="Zhao R."/>
            <person name="Li G."/>
            <person name="Mu C."/>
            <person name="Tian Q."/>
            <person name="Mei H."/>
            <person name="Zhang T."/>
            <person name="Gao T."/>
            <person name="Zhang H."/>
        </authorList>
    </citation>
    <scope>NUCLEOTIDE SEQUENCE</scope>
    <source>
        <strain evidence="9">K16</strain>
    </source>
</reference>
<dbReference type="InterPro" id="IPR032675">
    <property type="entry name" value="LRR_dom_sf"/>
</dbReference>
<gene>
    <name evidence="9" type="ORF">Sango_0614500</name>
</gene>
<keyword evidence="2" id="KW-0677">Repeat</keyword>
<name>A0AAE1X6E7_9LAMI</name>
<dbReference type="AlphaFoldDB" id="A0AAE1X6E7"/>
<dbReference type="GO" id="GO:0006952">
    <property type="term" value="P:defense response"/>
    <property type="evidence" value="ECO:0007669"/>
    <property type="project" value="UniProtKB-KW"/>
</dbReference>
<dbReference type="EMBL" id="JACGWL010000003">
    <property type="protein sequence ID" value="KAK4406080.1"/>
    <property type="molecule type" value="Genomic_DNA"/>
</dbReference>
<evidence type="ECO:0000313" key="10">
    <source>
        <dbReference type="Proteomes" id="UP001289374"/>
    </source>
</evidence>
<feature type="domain" description="Disease resistance protein winged helix" evidence="7">
    <location>
        <begin position="176"/>
        <end position="226"/>
    </location>
</feature>
<dbReference type="InterPro" id="IPR002182">
    <property type="entry name" value="NB-ARC"/>
</dbReference>